<feature type="region of interest" description="Disordered" evidence="6">
    <location>
        <begin position="1"/>
        <end position="30"/>
    </location>
</feature>
<keyword evidence="3 5" id="KW-0687">Ribonucleoprotein</keyword>
<dbReference type="EMBL" id="LPXN01000094">
    <property type="protein sequence ID" value="KZD09831.1"/>
    <property type="molecule type" value="Genomic_DNA"/>
</dbReference>
<dbReference type="GO" id="GO:0015934">
    <property type="term" value="C:large ribosomal subunit"/>
    <property type="evidence" value="ECO:0007669"/>
    <property type="project" value="InterPro"/>
</dbReference>
<reference evidence="7 8" key="1">
    <citation type="submission" date="2015-12" db="EMBL/GenBank/DDBJ databases">
        <title>Genome sequence of Oceanibaculum pacificum MCCC 1A02656.</title>
        <authorList>
            <person name="Lu L."/>
            <person name="Lai Q."/>
            <person name="Shao Z."/>
            <person name="Qian P."/>
        </authorList>
    </citation>
    <scope>NUCLEOTIDE SEQUENCE [LARGE SCALE GENOMIC DNA]</scope>
    <source>
        <strain evidence="7 8">MCCC 1A02656</strain>
    </source>
</reference>
<dbReference type="NCBIfam" id="TIGR01031">
    <property type="entry name" value="rpmF_bact"/>
    <property type="match status" value="1"/>
</dbReference>
<dbReference type="HAMAP" id="MF_00340">
    <property type="entry name" value="Ribosomal_bL32"/>
    <property type="match status" value="1"/>
</dbReference>
<dbReference type="PANTHER" id="PTHR35534:SF1">
    <property type="entry name" value="LARGE RIBOSOMAL SUBUNIT PROTEIN BL32"/>
    <property type="match status" value="1"/>
</dbReference>
<evidence type="ECO:0000313" key="7">
    <source>
        <dbReference type="EMBL" id="KZD09831.1"/>
    </source>
</evidence>
<evidence type="ECO:0000256" key="5">
    <source>
        <dbReference type="HAMAP-Rule" id="MF_00340"/>
    </source>
</evidence>
<evidence type="ECO:0000256" key="1">
    <source>
        <dbReference type="ARBA" id="ARBA00008560"/>
    </source>
</evidence>
<protein>
    <recommendedName>
        <fullName evidence="4 5">Large ribosomal subunit protein bL32</fullName>
    </recommendedName>
</protein>
<comment type="similarity">
    <text evidence="1 5">Belongs to the bacterial ribosomal protein bL32 family.</text>
</comment>
<dbReference type="STRING" id="580166.AUP43_01235"/>
<accession>A0A154W8J3</accession>
<sequence>MAVPKKKKSSSRRDMRRSHDAISATNSNECPNCGEPKLPHHVCGSCGYYKGREVAEAAA</sequence>
<dbReference type="OrthoDB" id="9801927at2"/>
<evidence type="ECO:0000256" key="2">
    <source>
        <dbReference type="ARBA" id="ARBA00022980"/>
    </source>
</evidence>
<feature type="compositionally biased region" description="Basic and acidic residues" evidence="6">
    <location>
        <begin position="11"/>
        <end position="20"/>
    </location>
</feature>
<comment type="caution">
    <text evidence="7">The sequence shown here is derived from an EMBL/GenBank/DDBJ whole genome shotgun (WGS) entry which is preliminary data.</text>
</comment>
<dbReference type="Pfam" id="PF01783">
    <property type="entry name" value="Ribosomal_L32p"/>
    <property type="match status" value="1"/>
</dbReference>
<dbReference type="AlphaFoldDB" id="A0A154W8J3"/>
<evidence type="ECO:0000256" key="3">
    <source>
        <dbReference type="ARBA" id="ARBA00023274"/>
    </source>
</evidence>
<dbReference type="SUPFAM" id="SSF57829">
    <property type="entry name" value="Zn-binding ribosomal proteins"/>
    <property type="match status" value="1"/>
</dbReference>
<keyword evidence="8" id="KW-1185">Reference proteome</keyword>
<name>A0A154W8J3_9PROT</name>
<proteinExistence type="inferred from homology"/>
<evidence type="ECO:0000256" key="6">
    <source>
        <dbReference type="SAM" id="MobiDB-lite"/>
    </source>
</evidence>
<dbReference type="InterPro" id="IPR044957">
    <property type="entry name" value="Ribosomal_bL32_bact"/>
</dbReference>
<dbReference type="PANTHER" id="PTHR35534">
    <property type="entry name" value="50S RIBOSOMAL PROTEIN L32"/>
    <property type="match status" value="1"/>
</dbReference>
<organism evidence="7 8">
    <name type="scientific">Oceanibaculum pacificum</name>
    <dbReference type="NCBI Taxonomy" id="580166"/>
    <lineage>
        <taxon>Bacteria</taxon>
        <taxon>Pseudomonadati</taxon>
        <taxon>Pseudomonadota</taxon>
        <taxon>Alphaproteobacteria</taxon>
        <taxon>Rhodospirillales</taxon>
        <taxon>Oceanibaculaceae</taxon>
        <taxon>Oceanibaculum</taxon>
    </lineage>
</organism>
<dbReference type="GO" id="GO:0003735">
    <property type="term" value="F:structural constituent of ribosome"/>
    <property type="evidence" value="ECO:0007669"/>
    <property type="project" value="InterPro"/>
</dbReference>
<evidence type="ECO:0000313" key="8">
    <source>
        <dbReference type="Proteomes" id="UP000076400"/>
    </source>
</evidence>
<dbReference type="InterPro" id="IPR002677">
    <property type="entry name" value="Ribosomal_bL32"/>
</dbReference>
<feature type="compositionally biased region" description="Basic residues" evidence="6">
    <location>
        <begin position="1"/>
        <end position="10"/>
    </location>
</feature>
<dbReference type="InterPro" id="IPR011332">
    <property type="entry name" value="Ribosomal_zn-bd"/>
</dbReference>
<gene>
    <name evidence="5" type="primary">rpmF</name>
    <name evidence="7" type="ORF">AUP43_01235</name>
</gene>
<keyword evidence="2 5" id="KW-0689">Ribosomal protein</keyword>
<dbReference type="Proteomes" id="UP000076400">
    <property type="component" value="Unassembled WGS sequence"/>
</dbReference>
<dbReference type="Gene3D" id="1.20.5.640">
    <property type="entry name" value="Single helix bin"/>
    <property type="match status" value="1"/>
</dbReference>
<dbReference type="GO" id="GO:0006412">
    <property type="term" value="P:translation"/>
    <property type="evidence" value="ECO:0007669"/>
    <property type="project" value="UniProtKB-UniRule"/>
</dbReference>
<dbReference type="RefSeq" id="WP_067554266.1">
    <property type="nucleotide sequence ID" value="NZ_LPXN01000094.1"/>
</dbReference>
<evidence type="ECO:0000256" key="4">
    <source>
        <dbReference type="ARBA" id="ARBA00035178"/>
    </source>
</evidence>